<comment type="caution">
    <text evidence="1">The sequence shown here is derived from an EMBL/GenBank/DDBJ whole genome shotgun (WGS) entry which is preliminary data.</text>
</comment>
<proteinExistence type="predicted"/>
<dbReference type="Proteomes" id="UP001060085">
    <property type="component" value="Linkage Group LG08"/>
</dbReference>
<reference evidence="2" key="1">
    <citation type="journal article" date="2023" name="Nat. Plants">
        <title>Single-cell RNA sequencing provides a high-resolution roadmap for understanding the multicellular compartmentation of specialized metabolism.</title>
        <authorList>
            <person name="Sun S."/>
            <person name="Shen X."/>
            <person name="Li Y."/>
            <person name="Li Y."/>
            <person name="Wang S."/>
            <person name="Li R."/>
            <person name="Zhang H."/>
            <person name="Shen G."/>
            <person name="Guo B."/>
            <person name="Wei J."/>
            <person name="Xu J."/>
            <person name="St-Pierre B."/>
            <person name="Chen S."/>
            <person name="Sun C."/>
        </authorList>
    </citation>
    <scope>NUCLEOTIDE SEQUENCE [LARGE SCALE GENOMIC DNA]</scope>
</reference>
<protein>
    <submittedName>
        <fullName evidence="1">Uncharacterized protein</fullName>
    </submittedName>
</protein>
<organism evidence="1 2">
    <name type="scientific">Catharanthus roseus</name>
    <name type="common">Madagascar periwinkle</name>
    <name type="synonym">Vinca rosea</name>
    <dbReference type="NCBI Taxonomy" id="4058"/>
    <lineage>
        <taxon>Eukaryota</taxon>
        <taxon>Viridiplantae</taxon>
        <taxon>Streptophyta</taxon>
        <taxon>Embryophyta</taxon>
        <taxon>Tracheophyta</taxon>
        <taxon>Spermatophyta</taxon>
        <taxon>Magnoliopsida</taxon>
        <taxon>eudicotyledons</taxon>
        <taxon>Gunneridae</taxon>
        <taxon>Pentapetalae</taxon>
        <taxon>asterids</taxon>
        <taxon>lamiids</taxon>
        <taxon>Gentianales</taxon>
        <taxon>Apocynaceae</taxon>
        <taxon>Rauvolfioideae</taxon>
        <taxon>Vinceae</taxon>
        <taxon>Catharanthinae</taxon>
        <taxon>Catharanthus</taxon>
    </lineage>
</organism>
<accession>A0ACB9ZT93</accession>
<evidence type="ECO:0000313" key="1">
    <source>
        <dbReference type="EMBL" id="KAI5649645.1"/>
    </source>
</evidence>
<name>A0ACB9ZT93_CATRO</name>
<keyword evidence="2" id="KW-1185">Reference proteome</keyword>
<gene>
    <name evidence="1" type="ORF">M9H77_35650</name>
</gene>
<sequence>MTGECYPNLVREFYSNMFFKYDPYKLTSPLLHLTERVIELPLLLSHIFHHFHVDFSSELRKTTSDSDVITKNTIEQSYYWWDNKEMRWSPVIDRNKNQNSFYLSNERRGVVRGRGKREYGEEEREGRRERGGRERRKRKRGEKTYLIFASAGSRNGRGGVGSRATELVPRTNVQILATVVWDFNLSNVGGGSLCTPVPGLQSVRPLRHHNLHSPPGRRPVWWGPCGLGISPFGTKEMTIDISLIICLYPCPEVYLVTTHPLRNSYKLLLLTKNFLILHFGLRTVESVRWGCLLLKIVDQMRVDTFVLDSLELKKDEQLGLN</sequence>
<evidence type="ECO:0000313" key="2">
    <source>
        <dbReference type="Proteomes" id="UP001060085"/>
    </source>
</evidence>
<dbReference type="EMBL" id="CM044708">
    <property type="protein sequence ID" value="KAI5649645.1"/>
    <property type="molecule type" value="Genomic_DNA"/>
</dbReference>